<dbReference type="OrthoDB" id="327733at2"/>
<sequence length="617" mass="65838">MPASRAAPITAPACGRHCRLRAPRLASPHEKANSPMHRPDRRAFVIRLSALAALSGAGVALSACGGSDDNDDTPAPKYAYGVASGDPLADRVILWTHAQPPGSDADVPLVWEVARDAAFTQRVASGKTVASAAAGHTAKADATGLAPGQSYFYRFRHDVADESAVRLSPVGRTRTLPAAGATDLALAVLSCSNYPAGHFHVMGEVARSDAQFALHLGDFIYEYGAGGYASADAPAMGRVVQPTTECLTLADYRTRYAQYRSDPDIKVLAAALPLIAVWDDHEIANDAWTAGAENHDPATEGAFTTRRDAAMKAWHEWMPVRTPDATDLRKIYRSFDFGGLAALHMLETRVIAREKQISLADLANPATAQAAAAALSSPTRQLLGTEQLAWLQRQMAGSSATWQVLGQQVLMARMTAPVSVLSALNAANTTPEAQAAGMKAITDYLTARQVAAQNPAALTEAQRALLDTRRNPKLGYNLDAWDGYPAEREKVLASAAQLGKRLIVLAGDTHNAWSSQLTLMDGTVVGQEFATSSVSSPGMEEYLSALPPAQTQQIFMGVVDDLRYAETASRGFLMMRFTPAEARGQWHFVSTVKSASYTSTRSAPLAANLTQRTPQAA</sequence>
<dbReference type="KEGG" id="otk:C6570_15960"/>
<dbReference type="InterPro" id="IPR038607">
    <property type="entry name" value="PhoD-like_sf"/>
</dbReference>
<name>A0A2S0MI37_9BURK</name>
<accession>A0A2S0MI37</accession>
<evidence type="ECO:0000259" key="1">
    <source>
        <dbReference type="Pfam" id="PF09423"/>
    </source>
</evidence>
<dbReference type="InterPro" id="IPR052900">
    <property type="entry name" value="Phospholipid_Metab_Enz"/>
</dbReference>
<feature type="domain" description="PhoD-like phosphatase metallophosphatase" evidence="1">
    <location>
        <begin position="186"/>
        <end position="586"/>
    </location>
</feature>
<dbReference type="Pfam" id="PF09423">
    <property type="entry name" value="PhoD"/>
    <property type="match status" value="1"/>
</dbReference>
<organism evidence="3 4">
    <name type="scientific">Ottowia oryzae</name>
    <dbReference type="NCBI Taxonomy" id="2109914"/>
    <lineage>
        <taxon>Bacteria</taxon>
        <taxon>Pseudomonadati</taxon>
        <taxon>Pseudomonadota</taxon>
        <taxon>Betaproteobacteria</taxon>
        <taxon>Burkholderiales</taxon>
        <taxon>Comamonadaceae</taxon>
        <taxon>Ottowia</taxon>
    </lineage>
</organism>
<dbReference type="InterPro" id="IPR018946">
    <property type="entry name" value="PhoD-like_MPP"/>
</dbReference>
<dbReference type="Proteomes" id="UP000239709">
    <property type="component" value="Chromosome"/>
</dbReference>
<dbReference type="Pfam" id="PF16655">
    <property type="entry name" value="PhoD_N"/>
    <property type="match status" value="1"/>
</dbReference>
<keyword evidence="4" id="KW-1185">Reference proteome</keyword>
<feature type="domain" description="Phospholipase D N-terminal" evidence="2">
    <location>
        <begin position="81"/>
        <end position="175"/>
    </location>
</feature>
<evidence type="ECO:0000259" key="2">
    <source>
        <dbReference type="Pfam" id="PF16655"/>
    </source>
</evidence>
<reference evidence="3 4" key="1">
    <citation type="submission" date="2018-03" db="EMBL/GenBank/DDBJ databases">
        <title>Genome sequencing of Ottowia sp.</title>
        <authorList>
            <person name="Kim S.-J."/>
            <person name="Heo J."/>
            <person name="Kwon S.-W."/>
        </authorList>
    </citation>
    <scope>NUCLEOTIDE SEQUENCE [LARGE SCALE GENOMIC DNA]</scope>
    <source>
        <strain evidence="3 4">KADR8-3</strain>
    </source>
</reference>
<evidence type="ECO:0000313" key="3">
    <source>
        <dbReference type="EMBL" id="AVO35548.1"/>
    </source>
</evidence>
<dbReference type="InterPro" id="IPR032093">
    <property type="entry name" value="PhoD_N"/>
</dbReference>
<dbReference type="AlphaFoldDB" id="A0A2S0MI37"/>
<dbReference type="InterPro" id="IPR029052">
    <property type="entry name" value="Metallo-depent_PP-like"/>
</dbReference>
<dbReference type="PANTHER" id="PTHR43606">
    <property type="entry name" value="PHOSPHATASE, PUTATIVE (AFU_ORTHOLOGUE AFUA_6G08710)-RELATED"/>
    <property type="match status" value="1"/>
</dbReference>
<protein>
    <submittedName>
        <fullName evidence="3">Alkaline phosphatase</fullName>
    </submittedName>
</protein>
<dbReference type="Gene3D" id="3.60.21.70">
    <property type="entry name" value="PhoD-like phosphatase"/>
    <property type="match status" value="1"/>
</dbReference>
<dbReference type="PANTHER" id="PTHR43606:SF2">
    <property type="entry name" value="ALKALINE PHOSPHATASE FAMILY PROTEIN (AFU_ORTHOLOGUE AFUA_5G03860)"/>
    <property type="match status" value="1"/>
</dbReference>
<dbReference type="EMBL" id="CP027666">
    <property type="protein sequence ID" value="AVO35548.1"/>
    <property type="molecule type" value="Genomic_DNA"/>
</dbReference>
<gene>
    <name evidence="3" type="ORF">C6570_15960</name>
</gene>
<dbReference type="Gene3D" id="2.60.40.380">
    <property type="entry name" value="Purple acid phosphatase-like, N-terminal"/>
    <property type="match status" value="1"/>
</dbReference>
<evidence type="ECO:0000313" key="4">
    <source>
        <dbReference type="Proteomes" id="UP000239709"/>
    </source>
</evidence>
<proteinExistence type="predicted"/>
<dbReference type="CDD" id="cd07389">
    <property type="entry name" value="MPP_PhoD"/>
    <property type="match status" value="1"/>
</dbReference>
<dbReference type="SUPFAM" id="SSF56300">
    <property type="entry name" value="Metallo-dependent phosphatases"/>
    <property type="match status" value="1"/>
</dbReference>